<reference evidence="6" key="2">
    <citation type="submission" date="2019-02" db="EMBL/GenBank/DDBJ databases">
        <title>Granulicella sibirica sp. nov., a psychrotolerant acidobacterium isolated from an organic soil layer in forested tundra, West Siberia.</title>
        <authorList>
            <person name="Oshkin I.Y."/>
            <person name="Kulichevskaya I.S."/>
            <person name="Rijpstra W.I.C."/>
            <person name="Sinninghe Damste J.S."/>
            <person name="Rakitin A.L."/>
            <person name="Ravin N.V."/>
            <person name="Dedysh S.N."/>
        </authorList>
    </citation>
    <scope>NUCLEOTIDE SEQUENCE [LARGE SCALE GENOMIC DNA]</scope>
    <source>
        <strain evidence="6">AF10</strain>
    </source>
</reference>
<dbReference type="CDD" id="cd01949">
    <property type="entry name" value="GGDEF"/>
    <property type="match status" value="1"/>
</dbReference>
<feature type="domain" description="PAS" evidence="1">
    <location>
        <begin position="1"/>
        <end position="53"/>
    </location>
</feature>
<dbReference type="GO" id="GO:0003824">
    <property type="term" value="F:catalytic activity"/>
    <property type="evidence" value="ECO:0007669"/>
    <property type="project" value="UniProtKB-ARBA"/>
</dbReference>
<comment type="caution">
    <text evidence="5">The sequence shown here is derived from an EMBL/GenBank/DDBJ whole genome shotgun (WGS) entry which is preliminary data.</text>
</comment>
<dbReference type="Pfam" id="PF08448">
    <property type="entry name" value="PAS_4"/>
    <property type="match status" value="1"/>
</dbReference>
<evidence type="ECO:0000313" key="6">
    <source>
        <dbReference type="Proteomes" id="UP000289437"/>
    </source>
</evidence>
<evidence type="ECO:0000259" key="1">
    <source>
        <dbReference type="PROSITE" id="PS50112"/>
    </source>
</evidence>
<feature type="domain" description="PAC" evidence="2">
    <location>
        <begin position="208"/>
        <end position="260"/>
    </location>
</feature>
<dbReference type="InterPro" id="IPR000700">
    <property type="entry name" value="PAS-assoc_C"/>
</dbReference>
<dbReference type="RefSeq" id="WP_161570912.1">
    <property type="nucleotide sequence ID" value="NZ_RDSM01000001.1"/>
</dbReference>
<gene>
    <name evidence="5" type="ORF">GRAN_2004</name>
</gene>
<dbReference type="SUPFAM" id="SSF55073">
    <property type="entry name" value="Nucleotide cyclase"/>
    <property type="match status" value="1"/>
</dbReference>
<feature type="domain" description="GGDEF" evidence="4">
    <location>
        <begin position="292"/>
        <end position="425"/>
    </location>
</feature>
<dbReference type="NCBIfam" id="TIGR00229">
    <property type="entry name" value="sensory_box"/>
    <property type="match status" value="2"/>
</dbReference>
<dbReference type="SUPFAM" id="SSF141868">
    <property type="entry name" value="EAL domain-like"/>
    <property type="match status" value="1"/>
</dbReference>
<dbReference type="Gene3D" id="3.30.450.20">
    <property type="entry name" value="PAS domain"/>
    <property type="match status" value="2"/>
</dbReference>
<evidence type="ECO:0000313" key="5">
    <source>
        <dbReference type="EMBL" id="RXH58694.1"/>
    </source>
</evidence>
<dbReference type="PANTHER" id="PTHR44757">
    <property type="entry name" value="DIGUANYLATE CYCLASE DGCP"/>
    <property type="match status" value="1"/>
</dbReference>
<dbReference type="FunFam" id="3.30.70.270:FF:000001">
    <property type="entry name" value="Diguanylate cyclase domain protein"/>
    <property type="match status" value="1"/>
</dbReference>
<dbReference type="InterPro" id="IPR000160">
    <property type="entry name" value="GGDEF_dom"/>
</dbReference>
<feature type="domain" description="EAL" evidence="3">
    <location>
        <begin position="436"/>
        <end position="685"/>
    </location>
</feature>
<dbReference type="PROSITE" id="PS50887">
    <property type="entry name" value="GGDEF"/>
    <property type="match status" value="1"/>
</dbReference>
<dbReference type="CDD" id="cd01948">
    <property type="entry name" value="EAL"/>
    <property type="match status" value="1"/>
</dbReference>
<dbReference type="InterPro" id="IPR035965">
    <property type="entry name" value="PAS-like_dom_sf"/>
</dbReference>
<proteinExistence type="predicted"/>
<protein>
    <submittedName>
        <fullName evidence="5">Diguanylate cyclase/phosphodiesterase (GGDEF &amp; EAL domains) with PAS/PAC sensor(S)</fullName>
    </submittedName>
</protein>
<dbReference type="SMART" id="SM00091">
    <property type="entry name" value="PAS"/>
    <property type="match status" value="2"/>
</dbReference>
<dbReference type="Pfam" id="PF00563">
    <property type="entry name" value="EAL"/>
    <property type="match status" value="1"/>
</dbReference>
<dbReference type="AlphaFoldDB" id="A0A4V1L6B6"/>
<evidence type="ECO:0000259" key="4">
    <source>
        <dbReference type="PROSITE" id="PS50887"/>
    </source>
</evidence>
<dbReference type="PANTHER" id="PTHR44757:SF4">
    <property type="entry name" value="DIGUANYLATE CYCLASE DGCE-RELATED"/>
    <property type="match status" value="1"/>
</dbReference>
<name>A0A4V1L6B6_9BACT</name>
<keyword evidence="6" id="KW-1185">Reference proteome</keyword>
<dbReference type="InterPro" id="IPR001633">
    <property type="entry name" value="EAL_dom"/>
</dbReference>
<feature type="domain" description="PAS" evidence="1">
    <location>
        <begin position="130"/>
        <end position="188"/>
    </location>
</feature>
<dbReference type="Pfam" id="PF13426">
    <property type="entry name" value="PAS_9"/>
    <property type="match status" value="1"/>
</dbReference>
<organism evidence="5 6">
    <name type="scientific">Granulicella sibirica</name>
    <dbReference type="NCBI Taxonomy" id="2479048"/>
    <lineage>
        <taxon>Bacteria</taxon>
        <taxon>Pseudomonadati</taxon>
        <taxon>Acidobacteriota</taxon>
        <taxon>Terriglobia</taxon>
        <taxon>Terriglobales</taxon>
        <taxon>Acidobacteriaceae</taxon>
        <taxon>Granulicella</taxon>
    </lineage>
</organism>
<dbReference type="Proteomes" id="UP000289437">
    <property type="component" value="Unassembled WGS sequence"/>
</dbReference>
<dbReference type="SUPFAM" id="SSF55785">
    <property type="entry name" value="PYP-like sensor domain (PAS domain)"/>
    <property type="match status" value="2"/>
</dbReference>
<accession>A0A4V1L6B6</accession>
<dbReference type="CDD" id="cd00130">
    <property type="entry name" value="PAS"/>
    <property type="match status" value="2"/>
</dbReference>
<dbReference type="SMART" id="SM00267">
    <property type="entry name" value="GGDEF"/>
    <property type="match status" value="1"/>
</dbReference>
<evidence type="ECO:0000259" key="3">
    <source>
        <dbReference type="PROSITE" id="PS50883"/>
    </source>
</evidence>
<dbReference type="Gene3D" id="3.30.70.270">
    <property type="match status" value="1"/>
</dbReference>
<dbReference type="PROSITE" id="PS50112">
    <property type="entry name" value="PAS"/>
    <property type="match status" value="2"/>
</dbReference>
<dbReference type="InterPro" id="IPR013656">
    <property type="entry name" value="PAS_4"/>
</dbReference>
<dbReference type="Pfam" id="PF00990">
    <property type="entry name" value="GGDEF"/>
    <property type="match status" value="1"/>
</dbReference>
<evidence type="ECO:0000259" key="2">
    <source>
        <dbReference type="PROSITE" id="PS50113"/>
    </source>
</evidence>
<dbReference type="InterPro" id="IPR029787">
    <property type="entry name" value="Nucleotide_cyclase"/>
</dbReference>
<dbReference type="InterPro" id="IPR000014">
    <property type="entry name" value="PAS"/>
</dbReference>
<dbReference type="SMART" id="SM00052">
    <property type="entry name" value="EAL"/>
    <property type="match status" value="1"/>
</dbReference>
<dbReference type="OrthoDB" id="101222at2"/>
<dbReference type="Gene3D" id="3.20.20.450">
    <property type="entry name" value="EAL domain"/>
    <property type="match status" value="1"/>
</dbReference>
<dbReference type="InterPro" id="IPR035919">
    <property type="entry name" value="EAL_sf"/>
</dbReference>
<dbReference type="PROSITE" id="PS50113">
    <property type="entry name" value="PAC"/>
    <property type="match status" value="1"/>
</dbReference>
<dbReference type="InterPro" id="IPR043128">
    <property type="entry name" value="Rev_trsase/Diguanyl_cyclase"/>
</dbReference>
<reference evidence="5 6" key="1">
    <citation type="submission" date="2018-11" db="EMBL/GenBank/DDBJ databases">
        <authorList>
            <person name="Mardanov A.V."/>
            <person name="Ravin N.V."/>
            <person name="Dedysh S.N."/>
        </authorList>
    </citation>
    <scope>NUCLEOTIDE SEQUENCE [LARGE SCALE GENOMIC DNA]</scope>
    <source>
        <strain evidence="5 6">AF10</strain>
    </source>
</reference>
<dbReference type="NCBIfam" id="TIGR00254">
    <property type="entry name" value="GGDEF"/>
    <property type="match status" value="1"/>
</dbReference>
<dbReference type="EMBL" id="RDSM01000001">
    <property type="protein sequence ID" value="RXH58694.1"/>
    <property type="molecule type" value="Genomic_DNA"/>
</dbReference>
<dbReference type="PROSITE" id="PS50883">
    <property type="entry name" value="EAL"/>
    <property type="match status" value="1"/>
</dbReference>
<sequence>MSLLLDAIQDYGIVTLDLKGMILTWNTGAERCSGFRREEMVGRHFRYFFPEEHVFATPNQPLDIASSTGRFETLCWQRRRDDSRFWARFTLTPIRLGPEIAAFAGVTRDLSDRLTRDEALDRAEARLQDERDRLRVTLRSIGDGVISIDASGNVLFLNPVAEAMTGWNLEDAFGRPAAKIFHLGKTEDGLPQQHPVEACLSTGTVQHIREGSSMLSRNGHMWAIEDSVSPIFDRKGVINGAVLVFQDVTHMRQVQTELRHQMLHDALTGLPNRKQLEISLRDAISDAENRSVEHALSFLDLDRFKIINDTAGHAVGDLFLRSVTNAIRRCLRDSDLVARLGGDEFAILLFDCKLDEANALLKRVAECIARIQFRWEGHVYQSTVSIGVATINANTGSASHVMKQADVACYSAKRAGRNRVTLYCPGQAGGDENHRELHMAAEIGEALAGNRFVLFAQKILPLGPDTHTYCEILLRMVDHDGSFISPSAFIPAAERYDLMLEVDRWVLREILGRLGSELMLHPNLVLSINLSAHSLNDPGFLAFFLDLLTLSGVPSSRLILEITETALINNLATASTVVEQLRLLGCRVALDDFGAGLSSFSYLRSFRVDLIKIEGRFVRNMLENPVDLTIVRSINQIAHELHTVAEFVEDQDTADMLKTLGIDFGQGYALGRPEPIMDLLNRPNA</sequence>
<dbReference type="InterPro" id="IPR052155">
    <property type="entry name" value="Biofilm_reg_signaling"/>
</dbReference>